<dbReference type="AlphaFoldDB" id="A0A8X8X4U6"/>
<gene>
    <name evidence="2" type="ORF">SASPL_129981</name>
</gene>
<evidence type="ECO:0000313" key="2">
    <source>
        <dbReference type="EMBL" id="KAG6407001.1"/>
    </source>
</evidence>
<dbReference type="Proteomes" id="UP000298416">
    <property type="component" value="Unassembled WGS sequence"/>
</dbReference>
<keyword evidence="1" id="KW-0472">Membrane</keyword>
<dbReference type="PANTHER" id="PTHR32254">
    <property type="entry name" value="EXPRESSED PROTEIN"/>
    <property type="match status" value="1"/>
</dbReference>
<evidence type="ECO:0000313" key="3">
    <source>
        <dbReference type="Proteomes" id="UP000298416"/>
    </source>
</evidence>
<accession>A0A8X8X4U6</accession>
<dbReference type="PANTHER" id="PTHR32254:SF14">
    <property type="entry name" value="EXPRESSED PROTEIN"/>
    <property type="match status" value="1"/>
</dbReference>
<keyword evidence="3" id="KW-1185">Reference proteome</keyword>
<name>A0A8X8X4U6_SALSN</name>
<keyword evidence="1" id="KW-1133">Transmembrane helix</keyword>
<evidence type="ECO:0000256" key="1">
    <source>
        <dbReference type="SAM" id="Phobius"/>
    </source>
</evidence>
<reference evidence="2" key="1">
    <citation type="submission" date="2018-01" db="EMBL/GenBank/DDBJ databases">
        <authorList>
            <person name="Mao J.F."/>
        </authorList>
    </citation>
    <scope>NUCLEOTIDE SEQUENCE</scope>
    <source>
        <strain evidence="2">Huo1</strain>
        <tissue evidence="2">Leaf</tissue>
    </source>
</reference>
<organism evidence="2">
    <name type="scientific">Salvia splendens</name>
    <name type="common">Scarlet sage</name>
    <dbReference type="NCBI Taxonomy" id="180675"/>
    <lineage>
        <taxon>Eukaryota</taxon>
        <taxon>Viridiplantae</taxon>
        <taxon>Streptophyta</taxon>
        <taxon>Embryophyta</taxon>
        <taxon>Tracheophyta</taxon>
        <taxon>Spermatophyta</taxon>
        <taxon>Magnoliopsida</taxon>
        <taxon>eudicotyledons</taxon>
        <taxon>Gunneridae</taxon>
        <taxon>Pentapetalae</taxon>
        <taxon>asterids</taxon>
        <taxon>lamiids</taxon>
        <taxon>Lamiales</taxon>
        <taxon>Lamiaceae</taxon>
        <taxon>Nepetoideae</taxon>
        <taxon>Mentheae</taxon>
        <taxon>Salviinae</taxon>
        <taxon>Salvia</taxon>
        <taxon>Salvia subgen. Calosphace</taxon>
        <taxon>core Calosphace</taxon>
    </lineage>
</organism>
<dbReference type="EMBL" id="PNBA02000011">
    <property type="protein sequence ID" value="KAG6407001.1"/>
    <property type="molecule type" value="Genomic_DNA"/>
</dbReference>
<reference evidence="2" key="2">
    <citation type="submission" date="2020-08" db="EMBL/GenBank/DDBJ databases">
        <title>Plant Genome Project.</title>
        <authorList>
            <person name="Zhang R.-G."/>
        </authorList>
    </citation>
    <scope>NUCLEOTIDE SEQUENCE</scope>
    <source>
        <strain evidence="2">Huo1</strain>
        <tissue evidence="2">Leaf</tissue>
    </source>
</reference>
<protein>
    <submittedName>
        <fullName evidence="2">Uncharacterized protein</fullName>
    </submittedName>
</protein>
<feature type="transmembrane region" description="Helical" evidence="1">
    <location>
        <begin position="7"/>
        <end position="25"/>
    </location>
</feature>
<proteinExistence type="predicted"/>
<comment type="caution">
    <text evidence="2">The sequence shown here is derived from an EMBL/GenBank/DDBJ whole genome shotgun (WGS) entry which is preliminary data.</text>
</comment>
<keyword evidence="1" id="KW-0812">Transmembrane</keyword>
<feature type="transmembrane region" description="Helical" evidence="1">
    <location>
        <begin position="100"/>
        <end position="123"/>
    </location>
</feature>
<dbReference type="InterPro" id="IPR010471">
    <property type="entry name" value="DUF1068"/>
</dbReference>
<dbReference type="Pfam" id="PF06364">
    <property type="entry name" value="DUF1068"/>
    <property type="match status" value="2"/>
</dbReference>
<sequence>MAVRTGVLKAVLGLMAICLAAYIVGPPLYWHLKEGLASASATCPSCNCDCDALPLLSIPKGACARSITIFVFKVLICEIMTIQDFSKCHFLDYLVIRCMFGFYLVFCSKITYILITCLLLAGLHNASFTDCAKHDPDVSEDTQKNFAELLSEELKLREAEALENQQRADMALLEAKKMTSQYQKEADKCNSGMETCEEAREKFEAALLAQKQVTAMWERRARQKGWKEGNGRAQS</sequence>